<proteinExistence type="predicted"/>
<dbReference type="EMBL" id="KI630592">
    <property type="protein sequence ID" value="EYU36482.1"/>
    <property type="molecule type" value="Genomic_DNA"/>
</dbReference>
<dbReference type="STRING" id="4155.A0A022R7Z9"/>
<gene>
    <name evidence="7" type="ORF">MIMGU_mgv1a013093mg</name>
</gene>
<evidence type="ECO:0000313" key="8">
    <source>
        <dbReference type="Proteomes" id="UP000030748"/>
    </source>
</evidence>
<evidence type="ECO:0000256" key="2">
    <source>
        <dbReference type="ARBA" id="ARBA00022723"/>
    </source>
</evidence>
<keyword evidence="2" id="KW-0479">Metal-binding</keyword>
<organism evidence="7 8">
    <name type="scientific">Erythranthe guttata</name>
    <name type="common">Yellow monkey flower</name>
    <name type="synonym">Mimulus guttatus</name>
    <dbReference type="NCBI Taxonomy" id="4155"/>
    <lineage>
        <taxon>Eukaryota</taxon>
        <taxon>Viridiplantae</taxon>
        <taxon>Streptophyta</taxon>
        <taxon>Embryophyta</taxon>
        <taxon>Tracheophyta</taxon>
        <taxon>Spermatophyta</taxon>
        <taxon>Magnoliopsida</taxon>
        <taxon>eudicotyledons</taxon>
        <taxon>Gunneridae</taxon>
        <taxon>Pentapetalae</taxon>
        <taxon>asterids</taxon>
        <taxon>lamiids</taxon>
        <taxon>Lamiales</taxon>
        <taxon>Phrymaceae</taxon>
        <taxon>Erythranthe</taxon>
    </lineage>
</organism>
<dbReference type="SUPFAM" id="SSF50129">
    <property type="entry name" value="GroES-like"/>
    <property type="match status" value="1"/>
</dbReference>
<keyword evidence="5" id="KW-0520">NAD</keyword>
<evidence type="ECO:0000256" key="3">
    <source>
        <dbReference type="ARBA" id="ARBA00022833"/>
    </source>
</evidence>
<keyword evidence="4" id="KW-0560">Oxidoreductase</keyword>
<dbReference type="PANTHER" id="PTHR43880">
    <property type="entry name" value="ALCOHOL DEHYDROGENASE"/>
    <property type="match status" value="1"/>
</dbReference>
<dbReference type="Pfam" id="PF08240">
    <property type="entry name" value="ADH_N"/>
    <property type="match status" value="1"/>
</dbReference>
<dbReference type="eggNOG" id="KOG0022">
    <property type="taxonomic scope" value="Eukaryota"/>
</dbReference>
<reference evidence="7" key="1">
    <citation type="journal article" date="2013" name="Proc. Natl. Acad. Sci. U.S.A.">
        <title>Fine-scale variation in meiotic recombination in Mimulus inferred from population shotgun sequencing.</title>
        <authorList>
            <person name="Hellsten U."/>
            <person name="Wright K.M."/>
            <person name="Jenkins J."/>
            <person name="Shu S."/>
            <person name="Yuan Y."/>
            <person name="Wessler S.R."/>
            <person name="Schmutz J."/>
            <person name="Willis J.H."/>
            <person name="Rokhsar D.S."/>
        </authorList>
    </citation>
    <scope>NUCLEOTIDE SEQUENCE [LARGE SCALE GENOMIC DNA]</scope>
</reference>
<dbReference type="GO" id="GO:0016491">
    <property type="term" value="F:oxidoreductase activity"/>
    <property type="evidence" value="ECO:0007669"/>
    <property type="project" value="UniProtKB-KW"/>
</dbReference>
<evidence type="ECO:0000256" key="5">
    <source>
        <dbReference type="ARBA" id="ARBA00023027"/>
    </source>
</evidence>
<dbReference type="InterPro" id="IPR013154">
    <property type="entry name" value="ADH-like_N"/>
</dbReference>
<evidence type="ECO:0000259" key="6">
    <source>
        <dbReference type="Pfam" id="PF08240"/>
    </source>
</evidence>
<dbReference type="FunFam" id="3.90.180.10:FF:000067">
    <property type="entry name" value="alcohol dehydrogenase 1-like isoform X1"/>
    <property type="match status" value="1"/>
</dbReference>
<dbReference type="PANTHER" id="PTHR43880:SF10">
    <property type="entry name" value="ALCOHOL DEHYDROGENASE-LIKE 2"/>
    <property type="match status" value="1"/>
</dbReference>
<evidence type="ECO:0000256" key="1">
    <source>
        <dbReference type="ARBA" id="ARBA00001947"/>
    </source>
</evidence>
<dbReference type="InterPro" id="IPR002328">
    <property type="entry name" value="ADH_Zn_CS"/>
</dbReference>
<protein>
    <recommendedName>
        <fullName evidence="6">Alcohol dehydrogenase-like N-terminal domain-containing protein</fullName>
    </recommendedName>
</protein>
<evidence type="ECO:0000313" key="7">
    <source>
        <dbReference type="EMBL" id="EYU36482.1"/>
    </source>
</evidence>
<sequence>MEHNLASDMAGKPIRCKAAVAREAGEPLILEEIQVLPPEPGEVRIKILCTSLCHTDVTWWKLKAGPIDFLPRIFGHEAAGIVESVGENVEEVKAGDLVLPVFQRNCGECKDCNSKRGNVCSKFAVEYFGGMPRYGGATRFLDGDGSPIHHFLSVSSFSQYTVVDVTHVVKIGPDIPIDKACLLSCGVTTGIGAACKVAEVEQGSTVAIFGLGSVGLAVAHNPLVVLTFCT</sequence>
<dbReference type="GO" id="GO:0008270">
    <property type="term" value="F:zinc ion binding"/>
    <property type="evidence" value="ECO:0007669"/>
    <property type="project" value="InterPro"/>
</dbReference>
<dbReference type="Proteomes" id="UP000030748">
    <property type="component" value="Unassembled WGS sequence"/>
</dbReference>
<comment type="cofactor">
    <cofactor evidence="1">
        <name>Zn(2+)</name>
        <dbReference type="ChEBI" id="CHEBI:29105"/>
    </cofactor>
</comment>
<dbReference type="InterPro" id="IPR011032">
    <property type="entry name" value="GroES-like_sf"/>
</dbReference>
<keyword evidence="8" id="KW-1185">Reference proteome</keyword>
<dbReference type="Gene3D" id="3.90.180.10">
    <property type="entry name" value="Medium-chain alcohol dehydrogenases, catalytic domain"/>
    <property type="match status" value="1"/>
</dbReference>
<dbReference type="AlphaFoldDB" id="A0A022R7Z9"/>
<accession>A0A022R7Z9</accession>
<keyword evidence="3" id="KW-0862">Zinc</keyword>
<dbReference type="PROSITE" id="PS00059">
    <property type="entry name" value="ADH_ZINC"/>
    <property type="match status" value="1"/>
</dbReference>
<feature type="domain" description="Alcohol dehydrogenase-like N-terminal" evidence="6">
    <location>
        <begin position="40"/>
        <end position="171"/>
    </location>
</feature>
<name>A0A022R7Z9_ERYGU</name>
<evidence type="ECO:0000256" key="4">
    <source>
        <dbReference type="ARBA" id="ARBA00023002"/>
    </source>
</evidence>